<dbReference type="InterPro" id="IPR011016">
    <property type="entry name" value="Znf_RING-CH"/>
</dbReference>
<dbReference type="SUPFAM" id="SSF57850">
    <property type="entry name" value="RING/U-box"/>
    <property type="match status" value="1"/>
</dbReference>
<dbReference type="OrthoDB" id="412381at2759"/>
<evidence type="ECO:0000256" key="2">
    <source>
        <dbReference type="ARBA" id="ARBA00022771"/>
    </source>
</evidence>
<feature type="transmembrane region" description="Helical" evidence="4">
    <location>
        <begin position="155"/>
        <end position="180"/>
    </location>
</feature>
<keyword evidence="7" id="KW-1185">Reference proteome</keyword>
<dbReference type="GO" id="GO:0008270">
    <property type="term" value="F:zinc ion binding"/>
    <property type="evidence" value="ECO:0007669"/>
    <property type="project" value="UniProtKB-KW"/>
</dbReference>
<keyword evidence="4" id="KW-0812">Transmembrane</keyword>
<dbReference type="PANTHER" id="PTHR46347:SF1">
    <property type="entry name" value="RING_FYVE_PHD ZINC FINGER SUPERFAMILY PROTEIN"/>
    <property type="match status" value="1"/>
</dbReference>
<evidence type="ECO:0000313" key="6">
    <source>
        <dbReference type="EMBL" id="CAE7341536.1"/>
    </source>
</evidence>
<evidence type="ECO:0000313" key="7">
    <source>
        <dbReference type="Proteomes" id="UP000649617"/>
    </source>
</evidence>
<evidence type="ECO:0000256" key="1">
    <source>
        <dbReference type="ARBA" id="ARBA00022723"/>
    </source>
</evidence>
<dbReference type="Pfam" id="PF12906">
    <property type="entry name" value="RINGv"/>
    <property type="match status" value="1"/>
</dbReference>
<feature type="transmembrane region" description="Helical" evidence="4">
    <location>
        <begin position="263"/>
        <end position="285"/>
    </location>
</feature>
<dbReference type="PROSITE" id="PS51292">
    <property type="entry name" value="ZF_RING_CH"/>
    <property type="match status" value="1"/>
</dbReference>
<dbReference type="PANTHER" id="PTHR46347">
    <property type="entry name" value="RING/FYVE/PHD ZINC FINGER SUPERFAMILY PROTEIN"/>
    <property type="match status" value="1"/>
</dbReference>
<evidence type="ECO:0000256" key="4">
    <source>
        <dbReference type="SAM" id="Phobius"/>
    </source>
</evidence>
<feature type="non-terminal residue" evidence="6">
    <location>
        <position position="321"/>
    </location>
</feature>
<feature type="transmembrane region" description="Helical" evidence="4">
    <location>
        <begin position="232"/>
        <end position="256"/>
    </location>
</feature>
<gene>
    <name evidence="6" type="primary">marchf4</name>
    <name evidence="6" type="ORF">SPIL2461_LOCUS8053</name>
</gene>
<evidence type="ECO:0000256" key="3">
    <source>
        <dbReference type="ARBA" id="ARBA00022833"/>
    </source>
</evidence>
<feature type="domain" description="RING-CH-type" evidence="5">
    <location>
        <begin position="80"/>
        <end position="144"/>
    </location>
</feature>
<dbReference type="Proteomes" id="UP000649617">
    <property type="component" value="Unassembled WGS sequence"/>
</dbReference>
<keyword evidence="3" id="KW-0862">Zinc</keyword>
<keyword evidence="4" id="KW-0472">Membrane</keyword>
<accession>A0A812P1T6</accession>
<feature type="transmembrane region" description="Helical" evidence="4">
    <location>
        <begin position="36"/>
        <end position="58"/>
    </location>
</feature>
<keyword evidence="1" id="KW-0479">Metal-binding</keyword>
<sequence length="321" mass="35899">FSAMPFLYFDCLCEALPDLWGQGEHLHPWLQIALAYEARSCACSFWLWLVWSTYVVIYSRQNAQKNQKQQRTSSSHSSEAVGDGQPTCRICFGGTESGRLISPCLCSGSMRFVHLDCLNMWRSSSVNPQSAYKCDQCNFEYSFQRALYASILRSAIVLHTITMLVFVGAVWLCSYVCYYIDWFQNGDENAEVFSKDLVEHFVNISGLDDIDKEEFRRLADGLNSFTVGGINLAHIINGLMMIGLSGCVSASVFLFGRLNMADAAVFPLMLVIVVMGLCRVFHSFYHYVKHLSGKVLASAESMILEIEGQAPPGDSSQRTVA</sequence>
<comment type="caution">
    <text evidence="6">The sequence shown here is derived from an EMBL/GenBank/DDBJ whole genome shotgun (WGS) entry which is preliminary data.</text>
</comment>
<dbReference type="Gene3D" id="3.30.40.10">
    <property type="entry name" value="Zinc/RING finger domain, C3HC4 (zinc finger)"/>
    <property type="match status" value="1"/>
</dbReference>
<protein>
    <submittedName>
        <fullName evidence="6">Marchf4 protein</fullName>
    </submittedName>
</protein>
<dbReference type="CDD" id="cd16495">
    <property type="entry name" value="RING_CH-C4HC3_MARCH"/>
    <property type="match status" value="1"/>
</dbReference>
<organism evidence="6 7">
    <name type="scientific">Symbiodinium pilosum</name>
    <name type="common">Dinoflagellate</name>
    <dbReference type="NCBI Taxonomy" id="2952"/>
    <lineage>
        <taxon>Eukaryota</taxon>
        <taxon>Sar</taxon>
        <taxon>Alveolata</taxon>
        <taxon>Dinophyceae</taxon>
        <taxon>Suessiales</taxon>
        <taxon>Symbiodiniaceae</taxon>
        <taxon>Symbiodinium</taxon>
    </lineage>
</organism>
<evidence type="ECO:0000259" key="5">
    <source>
        <dbReference type="PROSITE" id="PS51292"/>
    </source>
</evidence>
<dbReference type="AlphaFoldDB" id="A0A812P1T6"/>
<name>A0A812P1T6_SYMPI</name>
<keyword evidence="4" id="KW-1133">Transmembrane helix</keyword>
<proteinExistence type="predicted"/>
<dbReference type="EMBL" id="CAJNIZ010013002">
    <property type="protein sequence ID" value="CAE7341536.1"/>
    <property type="molecule type" value="Genomic_DNA"/>
</dbReference>
<reference evidence="6" key="1">
    <citation type="submission" date="2021-02" db="EMBL/GenBank/DDBJ databases">
        <authorList>
            <person name="Dougan E. K."/>
            <person name="Rhodes N."/>
            <person name="Thang M."/>
            <person name="Chan C."/>
        </authorList>
    </citation>
    <scope>NUCLEOTIDE SEQUENCE</scope>
</reference>
<keyword evidence="2" id="KW-0863">Zinc-finger</keyword>
<dbReference type="SMART" id="SM00744">
    <property type="entry name" value="RINGv"/>
    <property type="match status" value="1"/>
</dbReference>
<dbReference type="InterPro" id="IPR013083">
    <property type="entry name" value="Znf_RING/FYVE/PHD"/>
</dbReference>